<dbReference type="GO" id="GO:0016301">
    <property type="term" value="F:kinase activity"/>
    <property type="evidence" value="ECO:0007669"/>
    <property type="project" value="UniProtKB-KW"/>
</dbReference>
<dbReference type="PANTHER" id="PTHR43095">
    <property type="entry name" value="SUGAR KINASE"/>
    <property type="match status" value="1"/>
</dbReference>
<dbReference type="GO" id="GO:0005975">
    <property type="term" value="P:carbohydrate metabolic process"/>
    <property type="evidence" value="ECO:0007669"/>
    <property type="project" value="InterPro"/>
</dbReference>
<sequence>MEHLLAIDNGTQSVRALLFDLQGNLVAKSQVPLTAYFSDQPGWVEHPVEGYWSALCAACQALWVNCPVPKSSIKGVSVTTQRGTVINLDAQGQPLRAAMVWLDQRRTEQVPRLSWWWRAGFGLLGVGETIDQVIAQAEANWIAAHQPDIWQRTDKFLLLSGYLNHRLCGQFIDSIGSQVGYLPFDYKGQRWAGALDWKWQALAPIKRRMLPELVPPGTVMGQISAAAAQQTGIPVGLPLLAAAADKACEVLGAGCLDSHIGCLSYGTTATINSTTRRYVEVSPFIPPYPAALPGHYSTEVQIFRGYWMVNWFKEEFGLQEQLRAAEQGVAVETLFEQLVDAVPPGSMGLLLQPYWTPGLRHPGPEARGAMIGFSDVHNRAHFYRAILEGLAYALRQGKERIEQRSGVPITALRVSGGGSQSDAAMQLTADVFGLETARPHVYETSGLGAAIDAAVGLGLHPNFPSAIASMTRIGRTFEPNANNRQIYDELYARVYCQMYERLLPLYREIQDITTQVAQAGAKAQQGRSGRQ</sequence>
<dbReference type="Pfam" id="PF00370">
    <property type="entry name" value="FGGY_N"/>
    <property type="match status" value="1"/>
</dbReference>
<feature type="domain" description="Carbohydrate kinase FGGY N-terminal" evidence="4">
    <location>
        <begin position="5"/>
        <end position="252"/>
    </location>
</feature>
<dbReference type="HOGENOM" id="CLU_009281_3_4_4"/>
<dbReference type="Gene3D" id="3.30.420.40">
    <property type="match status" value="2"/>
</dbReference>
<gene>
    <name evidence="6" type="ORF">SRAA_0633</name>
</gene>
<dbReference type="InterPro" id="IPR018484">
    <property type="entry name" value="FGGY_N"/>
</dbReference>
<keyword evidence="2" id="KW-0808">Transferase</keyword>
<keyword evidence="3 6" id="KW-0418">Kinase</keyword>
<dbReference type="CDD" id="cd07779">
    <property type="entry name" value="ASKHA_NBD_FGGY_YgcE-like"/>
    <property type="match status" value="1"/>
</dbReference>
<dbReference type="InterPro" id="IPR050406">
    <property type="entry name" value="FGGY_Carb_Kinase"/>
</dbReference>
<dbReference type="PIRSF" id="PIRSF000538">
    <property type="entry name" value="GlpK"/>
    <property type="match status" value="1"/>
</dbReference>
<feature type="domain" description="Carbohydrate kinase FGGY C-terminal" evidence="5">
    <location>
        <begin position="263"/>
        <end position="456"/>
    </location>
</feature>
<evidence type="ECO:0000259" key="5">
    <source>
        <dbReference type="Pfam" id="PF02782"/>
    </source>
</evidence>
<dbReference type="InterPro" id="IPR000577">
    <property type="entry name" value="Carb_kinase_FGGY"/>
</dbReference>
<dbReference type="InterPro" id="IPR043129">
    <property type="entry name" value="ATPase_NBD"/>
</dbReference>
<dbReference type="PANTHER" id="PTHR43095:SF5">
    <property type="entry name" value="XYLULOSE KINASE"/>
    <property type="match status" value="1"/>
</dbReference>
<dbReference type="Pfam" id="PF02782">
    <property type="entry name" value="FGGY_C"/>
    <property type="match status" value="1"/>
</dbReference>
<organism evidence="6 7">
    <name type="scientific">Serpentinimonas raichei</name>
    <dbReference type="NCBI Taxonomy" id="1458425"/>
    <lineage>
        <taxon>Bacteria</taxon>
        <taxon>Pseudomonadati</taxon>
        <taxon>Pseudomonadota</taxon>
        <taxon>Betaproteobacteria</taxon>
        <taxon>Burkholderiales</taxon>
        <taxon>Comamonadaceae</taxon>
        <taxon>Serpentinimonas</taxon>
    </lineage>
</organism>
<dbReference type="SUPFAM" id="SSF53067">
    <property type="entry name" value="Actin-like ATPase domain"/>
    <property type="match status" value="2"/>
</dbReference>
<protein>
    <submittedName>
        <fullName evidence="6">Sugar (Pentulose and hexulose) kinase</fullName>
    </submittedName>
</protein>
<evidence type="ECO:0000256" key="1">
    <source>
        <dbReference type="ARBA" id="ARBA00009156"/>
    </source>
</evidence>
<dbReference type="EMBL" id="AP014568">
    <property type="protein sequence ID" value="BAO80487.1"/>
    <property type="molecule type" value="Genomic_DNA"/>
</dbReference>
<evidence type="ECO:0000313" key="6">
    <source>
        <dbReference type="EMBL" id="BAO80487.1"/>
    </source>
</evidence>
<keyword evidence="7" id="KW-1185">Reference proteome</keyword>
<dbReference type="KEGG" id="cbaa:SRAA_0633"/>
<evidence type="ECO:0000313" key="7">
    <source>
        <dbReference type="Proteomes" id="UP000067461"/>
    </source>
</evidence>
<reference evidence="6 7" key="1">
    <citation type="journal article" date="2014" name="Nat. Commun.">
        <title>Physiological and genomic features of highly alkaliphilic hydrogen-utilizing Betaproteobacteria from a continental serpentinizing site.</title>
        <authorList>
            <person name="Suzuki S."/>
            <person name="Kuenen J.G."/>
            <person name="Schipper K."/>
            <person name="van der Velde S."/>
            <person name="Ishii S."/>
            <person name="Wu A."/>
            <person name="Sorokin D.Y."/>
            <person name="Tenney A."/>
            <person name="Meng X.Y."/>
            <person name="Morrill P.L."/>
            <person name="Kamagata Y."/>
            <person name="Muyzer G."/>
            <person name="Nealson K.H."/>
        </authorList>
    </citation>
    <scope>NUCLEOTIDE SEQUENCE [LARGE SCALE GENOMIC DNA]</scope>
    <source>
        <strain evidence="6 7">A1</strain>
    </source>
</reference>
<evidence type="ECO:0000259" key="4">
    <source>
        <dbReference type="Pfam" id="PF00370"/>
    </source>
</evidence>
<dbReference type="InterPro" id="IPR018485">
    <property type="entry name" value="FGGY_C"/>
</dbReference>
<proteinExistence type="inferred from homology"/>
<evidence type="ECO:0000256" key="3">
    <source>
        <dbReference type="ARBA" id="ARBA00022777"/>
    </source>
</evidence>
<evidence type="ECO:0000256" key="2">
    <source>
        <dbReference type="ARBA" id="ARBA00022679"/>
    </source>
</evidence>
<accession>A0A060NHC5</accession>
<dbReference type="STRING" id="1458425.SRAA_0633"/>
<dbReference type="Proteomes" id="UP000067461">
    <property type="component" value="Chromosome"/>
</dbReference>
<name>A0A060NHC5_9BURK</name>
<dbReference type="RefSeq" id="WP_231849319.1">
    <property type="nucleotide sequence ID" value="NZ_AP014568.1"/>
</dbReference>
<comment type="similarity">
    <text evidence="1">Belongs to the FGGY kinase family.</text>
</comment>
<dbReference type="AlphaFoldDB" id="A0A060NHC5"/>